<evidence type="ECO:0000313" key="2">
    <source>
        <dbReference type="EMBL" id="WBW60265.1"/>
    </source>
</evidence>
<organism evidence="2 3">
    <name type="scientific">Klebsiella electrica</name>
    <dbReference type="NCBI Taxonomy" id="1259973"/>
    <lineage>
        <taxon>Bacteria</taxon>
        <taxon>Pseudomonadati</taxon>
        <taxon>Pseudomonadota</taxon>
        <taxon>Gammaproteobacteria</taxon>
        <taxon>Enterobacterales</taxon>
        <taxon>Enterobacteriaceae</taxon>
        <taxon>Klebsiella/Raoultella group</taxon>
        <taxon>Klebsiella</taxon>
    </lineage>
</organism>
<sequence>MFKIYLPLSFLGGALIGTDNLQTGEVEGTIFGVMFIVVAVIIILSEVIRTHTLNRDK</sequence>
<keyword evidence="1" id="KW-1133">Transmembrane helix</keyword>
<gene>
    <name evidence="2" type="ORF">OR613_19930</name>
</gene>
<accession>A0AAJ5QRI5</accession>
<proteinExistence type="predicted"/>
<keyword evidence="1" id="KW-0472">Membrane</keyword>
<dbReference type="EMBL" id="CP112887">
    <property type="protein sequence ID" value="WBW60265.1"/>
    <property type="molecule type" value="Genomic_DNA"/>
</dbReference>
<reference evidence="2 3" key="1">
    <citation type="journal article" date="2023" name="Microbiol. Resour. Announc.">
        <title>Complete Genome Sequence of the First Colistin-Resistant Raoultella electrica Strain.</title>
        <authorList>
            <person name="Aldeia C."/>
            <person name="Campos-Madueno E.I."/>
            <person name="Sendi P."/>
            <person name="Endimiani A."/>
        </authorList>
    </citation>
    <scope>NUCLEOTIDE SEQUENCE [LARGE SCALE GENOMIC DNA]</scope>
    <source>
        <strain evidence="2 3">S2-IND-01-C</strain>
    </source>
</reference>
<evidence type="ECO:0000256" key="1">
    <source>
        <dbReference type="SAM" id="Phobius"/>
    </source>
</evidence>
<keyword evidence="1" id="KW-0812">Transmembrane</keyword>
<name>A0AAJ5QRI5_9ENTR</name>
<keyword evidence="3" id="KW-1185">Reference proteome</keyword>
<protein>
    <submittedName>
        <fullName evidence="2">Uncharacterized protein</fullName>
    </submittedName>
</protein>
<dbReference type="RefSeq" id="WP_165457115.1">
    <property type="nucleotide sequence ID" value="NZ_CP041247.1"/>
</dbReference>
<dbReference type="AlphaFoldDB" id="A0AAJ5QRI5"/>
<feature type="transmembrane region" description="Helical" evidence="1">
    <location>
        <begin position="30"/>
        <end position="48"/>
    </location>
</feature>
<evidence type="ECO:0000313" key="3">
    <source>
        <dbReference type="Proteomes" id="UP001210130"/>
    </source>
</evidence>
<dbReference type="Proteomes" id="UP001210130">
    <property type="component" value="Chromosome"/>
</dbReference>